<dbReference type="AlphaFoldDB" id="A0AAW2IAH9"/>
<proteinExistence type="predicted"/>
<feature type="domain" description="PDZ" evidence="2">
    <location>
        <begin position="696"/>
        <end position="790"/>
    </location>
</feature>
<dbReference type="Pfam" id="PF00595">
    <property type="entry name" value="PDZ"/>
    <property type="match status" value="2"/>
</dbReference>
<feature type="region of interest" description="Disordered" evidence="1">
    <location>
        <begin position="291"/>
        <end position="411"/>
    </location>
</feature>
<dbReference type="InterPro" id="IPR001478">
    <property type="entry name" value="PDZ"/>
</dbReference>
<feature type="compositionally biased region" description="Basic and acidic residues" evidence="1">
    <location>
        <begin position="73"/>
        <end position="84"/>
    </location>
</feature>
<dbReference type="Gene3D" id="2.30.42.10">
    <property type="match status" value="2"/>
</dbReference>
<feature type="region of interest" description="Disordered" evidence="1">
    <location>
        <begin position="797"/>
        <end position="901"/>
    </location>
</feature>
<dbReference type="InterPro" id="IPR051342">
    <property type="entry name" value="PDZ_scaffold"/>
</dbReference>
<comment type="caution">
    <text evidence="3">The sequence shown here is derived from an EMBL/GenBank/DDBJ whole genome shotgun (WGS) entry which is preliminary data.</text>
</comment>
<feature type="region of interest" description="Disordered" evidence="1">
    <location>
        <begin position="589"/>
        <end position="627"/>
    </location>
</feature>
<feature type="compositionally biased region" description="Basic and acidic residues" evidence="1">
    <location>
        <begin position="858"/>
        <end position="886"/>
    </location>
</feature>
<accession>A0AAW2IAH9</accession>
<dbReference type="SUPFAM" id="SSF50156">
    <property type="entry name" value="PDZ domain-like"/>
    <property type="match status" value="2"/>
</dbReference>
<sequence>MCFAQGKNAVGVEKAGVDALDDISQNTPTLDDRSMFSSCESLSQSPKKEERSEAVIEGSEDVPKHPGKRHARKSSEREEGQSDDDRLDSEELLEKQFSTDGELEKSTDEDALSSDLLQLMVPVATERTMYQRTPSTGDITDDDLDEEDFPSGWAADIIHLPPSIEVEIRVHKGTEPLGISIDSVDKGVNGMLVMLVVPGGAVARDGHIHPGDYLISVNHETLRRVTNSQARAILRRAQLLSTDISVTYIPGEAAAAYRRSIQQEPQTPPLTKVVRTSPRVFPRFYRSPYIPSDSSVESSEERDRETGQQPSRSLKGSPVISRSPHLTPADSVTKQSSVESTKSAEEAFPASQIPSPLNEEEFPKSQIPSPLDVDDIFKDVESSAAQLKPREAAAEPEAPRPAKEAEGKRGPLSVCVVDGLYSVHSPKGNKVLVGVELSPKDAKDRKPVPSGSPKKKREEKIKTLPAVREHVKVLKKTNLSFDVQDTQKEREDVKAVRSFTVEETVPEADSPSKISARTNVNVVSVTKKSDKSEKAQTKQTDRTRQGDGDKAQAGPPQQTEVRRPKERTVPRVPSFECTCEETVEKTSPECTCFSSPEVTEVPTSSQSKKSEVKKVLSPPSESSSYHTNQEVTVNQELLNTESIFSSEEEFKSGATSPFYSPRGDSPEMTIVKQANKMDKEVTANILLAKHWGPERTVEVVREPNCSLGISIVGGKVDLYNAGPDSNSAILGIFIKNVLPNSPAGRLGELKTGDRILEVDSIDLRSASHERAVEVIRSAGNKVRFLVQSLIQWSVEGEPETASLPSVVAKETTRVEESLPTEPESAAAEVESEVAQKSSDEPKAEQEEAEKQVAPPPVKEPEREAPAKKAEEPEEKKVEPKKESSKESDEEEEEDDDYEYRDLEGKMYTAKGEEIYRASAGNVKRTKEEIAADPEEEDQFGYTTSKFIILT</sequence>
<evidence type="ECO:0000313" key="3">
    <source>
        <dbReference type="EMBL" id="KAL0279194.1"/>
    </source>
</evidence>
<feature type="compositionally biased region" description="Acidic residues" evidence="1">
    <location>
        <begin position="887"/>
        <end position="898"/>
    </location>
</feature>
<feature type="region of interest" description="Disordered" evidence="1">
    <location>
        <begin position="1"/>
        <end position="89"/>
    </location>
</feature>
<feature type="compositionally biased region" description="Polar residues" evidence="1">
    <location>
        <begin position="330"/>
        <end position="341"/>
    </location>
</feature>
<feature type="compositionally biased region" description="Low complexity" evidence="1">
    <location>
        <begin position="823"/>
        <end position="834"/>
    </location>
</feature>
<feature type="compositionally biased region" description="Basic and acidic residues" evidence="1">
    <location>
        <begin position="527"/>
        <end position="550"/>
    </location>
</feature>
<feature type="region of interest" description="Disordered" evidence="1">
    <location>
        <begin position="432"/>
        <end position="464"/>
    </location>
</feature>
<feature type="domain" description="PDZ" evidence="2">
    <location>
        <begin position="167"/>
        <end position="237"/>
    </location>
</feature>
<dbReference type="EMBL" id="JARGDH010000001">
    <property type="protein sequence ID" value="KAL0279194.1"/>
    <property type="molecule type" value="Genomic_DNA"/>
</dbReference>
<organism evidence="3">
    <name type="scientific">Menopon gallinae</name>
    <name type="common">poultry shaft louse</name>
    <dbReference type="NCBI Taxonomy" id="328185"/>
    <lineage>
        <taxon>Eukaryota</taxon>
        <taxon>Metazoa</taxon>
        <taxon>Ecdysozoa</taxon>
        <taxon>Arthropoda</taxon>
        <taxon>Hexapoda</taxon>
        <taxon>Insecta</taxon>
        <taxon>Pterygota</taxon>
        <taxon>Neoptera</taxon>
        <taxon>Paraneoptera</taxon>
        <taxon>Psocodea</taxon>
        <taxon>Troctomorpha</taxon>
        <taxon>Phthiraptera</taxon>
        <taxon>Amblycera</taxon>
        <taxon>Menoponidae</taxon>
        <taxon>Menopon</taxon>
    </lineage>
</organism>
<feature type="compositionally biased region" description="Basic and acidic residues" evidence="1">
    <location>
        <begin position="837"/>
        <end position="850"/>
    </location>
</feature>
<feature type="compositionally biased region" description="Basic and acidic residues" evidence="1">
    <location>
        <begin position="388"/>
        <end position="409"/>
    </location>
</feature>
<feature type="region of interest" description="Disordered" evidence="1">
    <location>
        <begin position="483"/>
        <end position="569"/>
    </location>
</feature>
<dbReference type="CDD" id="cd06671">
    <property type="entry name" value="PDZ7_MUPP1-PD6_PATJ-like"/>
    <property type="match status" value="1"/>
</dbReference>
<feature type="compositionally biased region" description="Polar residues" evidence="1">
    <location>
        <begin position="589"/>
        <end position="603"/>
    </location>
</feature>
<dbReference type="PANTHER" id="PTHR19964">
    <property type="entry name" value="MULTIPLE PDZ DOMAIN PROTEIN"/>
    <property type="match status" value="1"/>
</dbReference>
<feature type="compositionally biased region" description="Basic and acidic residues" evidence="1">
    <location>
        <begin position="485"/>
        <end position="495"/>
    </location>
</feature>
<protein>
    <recommendedName>
        <fullName evidence="2">PDZ domain-containing protein</fullName>
    </recommendedName>
</protein>
<dbReference type="InterPro" id="IPR036034">
    <property type="entry name" value="PDZ_sf"/>
</dbReference>
<dbReference type="PROSITE" id="PS50106">
    <property type="entry name" value="PDZ"/>
    <property type="match status" value="2"/>
</dbReference>
<feature type="compositionally biased region" description="Basic and acidic residues" evidence="1">
    <location>
        <begin position="560"/>
        <end position="569"/>
    </location>
</feature>
<feature type="compositionally biased region" description="Basic and acidic residues" evidence="1">
    <location>
        <begin position="438"/>
        <end position="447"/>
    </location>
</feature>
<reference evidence="3" key="1">
    <citation type="journal article" date="2024" name="Gigascience">
        <title>Chromosome-level genome of the poultry shaft louse Menopon gallinae provides insight into the host-switching and adaptive evolution of parasitic lice.</title>
        <authorList>
            <person name="Xu Y."/>
            <person name="Ma L."/>
            <person name="Liu S."/>
            <person name="Liang Y."/>
            <person name="Liu Q."/>
            <person name="He Z."/>
            <person name="Tian L."/>
            <person name="Duan Y."/>
            <person name="Cai W."/>
            <person name="Li H."/>
            <person name="Song F."/>
        </authorList>
    </citation>
    <scope>NUCLEOTIDE SEQUENCE</scope>
    <source>
        <strain evidence="3">Cailab_2023a</strain>
    </source>
</reference>
<dbReference type="PANTHER" id="PTHR19964:SF89">
    <property type="entry name" value="INACTIVATION-NO-AFTER-POTENTIAL D PROTEIN-LIKE PROTEIN"/>
    <property type="match status" value="1"/>
</dbReference>
<name>A0AAW2IAH9_9NEOP</name>
<dbReference type="CDD" id="cd06670">
    <property type="entry name" value="PDZ6_MUPP1-like"/>
    <property type="match status" value="1"/>
</dbReference>
<dbReference type="SMART" id="SM00228">
    <property type="entry name" value="PDZ"/>
    <property type="match status" value="2"/>
</dbReference>
<evidence type="ECO:0000256" key="1">
    <source>
        <dbReference type="SAM" id="MobiDB-lite"/>
    </source>
</evidence>
<feature type="compositionally biased region" description="Polar residues" evidence="1">
    <location>
        <begin position="512"/>
        <end position="526"/>
    </location>
</feature>
<feature type="compositionally biased region" description="Polar residues" evidence="1">
    <location>
        <begin position="23"/>
        <end position="45"/>
    </location>
</feature>
<evidence type="ECO:0000259" key="2">
    <source>
        <dbReference type="PROSITE" id="PS50106"/>
    </source>
</evidence>
<gene>
    <name evidence="3" type="ORF">PYX00_000802</name>
</gene>